<evidence type="ECO:0000313" key="4">
    <source>
        <dbReference type="Proteomes" id="UP000596742"/>
    </source>
</evidence>
<reference evidence="3" key="1">
    <citation type="submission" date="2018-11" db="EMBL/GenBank/DDBJ databases">
        <authorList>
            <person name="Alioto T."/>
            <person name="Alioto T."/>
        </authorList>
    </citation>
    <scope>NUCLEOTIDE SEQUENCE</scope>
</reference>
<name>A0A8B6ER89_MYTGA</name>
<dbReference type="PANTHER" id="PTHR45889">
    <property type="entry name" value="IG-LIKE DOMAIN-CONTAINING PROTEIN"/>
    <property type="match status" value="1"/>
</dbReference>
<dbReference type="SUPFAM" id="SSF48726">
    <property type="entry name" value="Immunoglobulin"/>
    <property type="match status" value="1"/>
</dbReference>
<dbReference type="InterPro" id="IPR003598">
    <property type="entry name" value="Ig_sub2"/>
</dbReference>
<accession>A0A8B6ER89</accession>
<gene>
    <name evidence="3" type="ORF">MGAL_10B008218</name>
</gene>
<feature type="region of interest" description="Disordered" evidence="1">
    <location>
        <begin position="197"/>
        <end position="243"/>
    </location>
</feature>
<evidence type="ECO:0000256" key="1">
    <source>
        <dbReference type="SAM" id="MobiDB-lite"/>
    </source>
</evidence>
<feature type="compositionally biased region" description="Polar residues" evidence="1">
    <location>
        <begin position="209"/>
        <end position="225"/>
    </location>
</feature>
<dbReference type="Pfam" id="PF13895">
    <property type="entry name" value="Ig_2"/>
    <property type="match status" value="1"/>
</dbReference>
<dbReference type="InterPro" id="IPR013783">
    <property type="entry name" value="Ig-like_fold"/>
</dbReference>
<dbReference type="CDD" id="cd00096">
    <property type="entry name" value="Ig"/>
    <property type="match status" value="1"/>
</dbReference>
<protein>
    <recommendedName>
        <fullName evidence="2">Ig-like domain-containing protein</fullName>
    </recommendedName>
</protein>
<dbReference type="InterPro" id="IPR003599">
    <property type="entry name" value="Ig_sub"/>
</dbReference>
<sequence>MLTTTTDNDDGRRTTDASSGQCKKFLDKSYSLISINQSDMGVTTNSVVIEGSKGGLLGENGTEINCSYTIPEILFVSFLAFNRSSEIFEIIATYRPDRTPQLNTQGQYLNGRVTLTPITQSSKKAVMTFNQLMCIDDTSYKCEVSYLTDGGNKIPESNNITISVQVPPSKPDDVLLVHTPAVSSVITTNMMDYSSSSPSTAVTLKENKTVSASSTDKQNTTTAMKTTGHDTTTSTPYPDDDVSPNVSYTATTYSIQQTTAEQVIAEGDNITVVCTGDVGRPPAEHIFQKYLSDHTLSMTYTPTETSISEIPENCSFYRTSNITFQVTAADNNAVIRCVVISSMTDLDMYVETKPIEVHYEVSEPTITKYPNEPYYVVGENTSILLTCNSDGNPKPNYQWYKDNMLINTNENLTITDMNITNSGIYICNVTNTFNGDTHRNAKDVHINIMNKDIRQIIEVLGNPLVYVTTVKTDEKFTSSALSFSAFITSGNP</sequence>
<dbReference type="PROSITE" id="PS50835">
    <property type="entry name" value="IG_LIKE"/>
    <property type="match status" value="1"/>
</dbReference>
<evidence type="ECO:0000313" key="3">
    <source>
        <dbReference type="EMBL" id="VDI38614.1"/>
    </source>
</evidence>
<feature type="domain" description="Ig-like" evidence="2">
    <location>
        <begin position="364"/>
        <end position="445"/>
    </location>
</feature>
<proteinExistence type="predicted"/>
<dbReference type="EMBL" id="UYJE01005607">
    <property type="protein sequence ID" value="VDI38614.1"/>
    <property type="molecule type" value="Genomic_DNA"/>
</dbReference>
<dbReference type="OrthoDB" id="6158624at2759"/>
<dbReference type="PANTHER" id="PTHR45889:SF8">
    <property type="entry name" value="IG-LIKE DOMAIN-CONTAINING PROTEIN"/>
    <property type="match status" value="1"/>
</dbReference>
<comment type="caution">
    <text evidence="3">The sequence shown here is derived from an EMBL/GenBank/DDBJ whole genome shotgun (WGS) entry which is preliminary data.</text>
</comment>
<dbReference type="InterPro" id="IPR036179">
    <property type="entry name" value="Ig-like_dom_sf"/>
</dbReference>
<dbReference type="SMART" id="SM00408">
    <property type="entry name" value="IGc2"/>
    <property type="match status" value="1"/>
</dbReference>
<organism evidence="3 4">
    <name type="scientific">Mytilus galloprovincialis</name>
    <name type="common">Mediterranean mussel</name>
    <dbReference type="NCBI Taxonomy" id="29158"/>
    <lineage>
        <taxon>Eukaryota</taxon>
        <taxon>Metazoa</taxon>
        <taxon>Spiralia</taxon>
        <taxon>Lophotrochozoa</taxon>
        <taxon>Mollusca</taxon>
        <taxon>Bivalvia</taxon>
        <taxon>Autobranchia</taxon>
        <taxon>Pteriomorphia</taxon>
        <taxon>Mytilida</taxon>
        <taxon>Mytiloidea</taxon>
        <taxon>Mytilidae</taxon>
        <taxon>Mytilinae</taxon>
        <taxon>Mytilus</taxon>
    </lineage>
</organism>
<dbReference type="SMART" id="SM00409">
    <property type="entry name" value="IG"/>
    <property type="match status" value="3"/>
</dbReference>
<dbReference type="InterPro" id="IPR007110">
    <property type="entry name" value="Ig-like_dom"/>
</dbReference>
<dbReference type="AlphaFoldDB" id="A0A8B6ER89"/>
<dbReference type="Proteomes" id="UP000596742">
    <property type="component" value="Unassembled WGS sequence"/>
</dbReference>
<evidence type="ECO:0000259" key="2">
    <source>
        <dbReference type="PROSITE" id="PS50835"/>
    </source>
</evidence>
<dbReference type="Gene3D" id="2.60.40.10">
    <property type="entry name" value="Immunoglobulins"/>
    <property type="match status" value="3"/>
</dbReference>
<keyword evidence="4" id="KW-1185">Reference proteome</keyword>